<sequence>MSSDKDDFLDAIDPLERSKLIKTVNSTFKNLDRQFMDELVEMEGFFYEEDEEDINFESQRNIMLLEYINKCEIPEECDPEENVFDLSRKIVHFIFRNGIIEDMHAGKYSYDEFLKIPENTPLEVISQLSDKDMMALNKYMMDRVGYLLHLLQNAEYTKLHYILDKEKYFGDDWDRPEIDNIEKDTEDLFLIEFSHQKDHDHNI</sequence>
<proteinExistence type="predicted"/>
<dbReference type="EMBL" id="JACSPW010000025">
    <property type="protein sequence ID" value="MBD8034855.1"/>
    <property type="molecule type" value="Genomic_DNA"/>
</dbReference>
<dbReference type="RefSeq" id="WP_191705340.1">
    <property type="nucleotide sequence ID" value="NZ_JACSPW010000025.1"/>
</dbReference>
<evidence type="ECO:0000313" key="2">
    <source>
        <dbReference type="Proteomes" id="UP000600565"/>
    </source>
</evidence>
<dbReference type="Proteomes" id="UP000600565">
    <property type="component" value="Unassembled WGS sequence"/>
</dbReference>
<name>A0ABR8XSD6_9BACL</name>
<organism evidence="1 2">
    <name type="scientific">Solibacillus merdavium</name>
    <dbReference type="NCBI Taxonomy" id="2762218"/>
    <lineage>
        <taxon>Bacteria</taxon>
        <taxon>Bacillati</taxon>
        <taxon>Bacillota</taxon>
        <taxon>Bacilli</taxon>
        <taxon>Bacillales</taxon>
        <taxon>Caryophanaceae</taxon>
        <taxon>Solibacillus</taxon>
    </lineage>
</organism>
<accession>A0ABR8XSD6</accession>
<evidence type="ECO:0008006" key="3">
    <source>
        <dbReference type="Google" id="ProtNLM"/>
    </source>
</evidence>
<gene>
    <name evidence="1" type="ORF">H9632_17480</name>
</gene>
<keyword evidence="2" id="KW-1185">Reference proteome</keyword>
<comment type="caution">
    <text evidence="1">The sequence shown here is derived from an EMBL/GenBank/DDBJ whole genome shotgun (WGS) entry which is preliminary data.</text>
</comment>
<protein>
    <recommendedName>
        <fullName evidence="3">DUF4375 domain-containing protein</fullName>
    </recommendedName>
</protein>
<reference evidence="1 2" key="1">
    <citation type="submission" date="2020-08" db="EMBL/GenBank/DDBJ databases">
        <title>A Genomic Blueprint of the Chicken Gut Microbiome.</title>
        <authorList>
            <person name="Gilroy R."/>
            <person name="Ravi A."/>
            <person name="Getino M."/>
            <person name="Pursley I."/>
            <person name="Horton D.L."/>
            <person name="Alikhan N.-F."/>
            <person name="Baker D."/>
            <person name="Gharbi K."/>
            <person name="Hall N."/>
            <person name="Watson M."/>
            <person name="Adriaenssens E.M."/>
            <person name="Foster-Nyarko E."/>
            <person name="Jarju S."/>
            <person name="Secka A."/>
            <person name="Antonio M."/>
            <person name="Oren A."/>
            <person name="Chaudhuri R."/>
            <person name="La Ragione R.M."/>
            <person name="Hildebrand F."/>
            <person name="Pallen M.J."/>
        </authorList>
    </citation>
    <scope>NUCLEOTIDE SEQUENCE [LARGE SCALE GENOMIC DNA]</scope>
    <source>
        <strain evidence="1 2">Sa1YVA6</strain>
    </source>
</reference>
<evidence type="ECO:0000313" key="1">
    <source>
        <dbReference type="EMBL" id="MBD8034855.1"/>
    </source>
</evidence>